<dbReference type="RefSeq" id="XP_005715261.1">
    <property type="nucleotide sequence ID" value="XM_005715204.1"/>
</dbReference>
<dbReference type="EMBL" id="HG001730">
    <property type="protein sequence ID" value="CDF35442.1"/>
    <property type="molecule type" value="Genomic_DNA"/>
</dbReference>
<keyword evidence="2" id="KW-0472">Membrane</keyword>
<dbReference type="GeneID" id="17322975"/>
<dbReference type="Gramene" id="CDF35442">
    <property type="protein sequence ID" value="CDF35442"/>
    <property type="gene ID" value="CHC_T00003955001"/>
</dbReference>
<evidence type="ECO:0000313" key="3">
    <source>
        <dbReference type="EMBL" id="CDF35442.1"/>
    </source>
</evidence>
<feature type="region of interest" description="Disordered" evidence="1">
    <location>
        <begin position="50"/>
        <end position="76"/>
    </location>
</feature>
<name>R7QA98_CHOCR</name>
<dbReference type="Proteomes" id="UP000012073">
    <property type="component" value="Unassembled WGS sequence"/>
</dbReference>
<keyword evidence="2" id="KW-1133">Transmembrane helix</keyword>
<protein>
    <submittedName>
        <fullName evidence="3">Uncharacterized protein</fullName>
    </submittedName>
</protein>
<dbReference type="KEGG" id="ccp:CHC_T00003955001"/>
<proteinExistence type="predicted"/>
<keyword evidence="4" id="KW-1185">Reference proteome</keyword>
<gene>
    <name evidence="3" type="ORF">CHC_T00003955001</name>
</gene>
<dbReference type="AlphaFoldDB" id="R7QA98"/>
<evidence type="ECO:0000313" key="4">
    <source>
        <dbReference type="Proteomes" id="UP000012073"/>
    </source>
</evidence>
<evidence type="ECO:0000256" key="1">
    <source>
        <dbReference type="SAM" id="MobiDB-lite"/>
    </source>
</evidence>
<sequence length="76" mass="7913">MLIGIGKGRVVRGGRGLVLVVRLLLFVLVLRHGLLLVVLFVLIGGVHSGRAESGIGSREDPVHGLAADPEGLRSAP</sequence>
<evidence type="ECO:0000256" key="2">
    <source>
        <dbReference type="SAM" id="Phobius"/>
    </source>
</evidence>
<feature type="transmembrane region" description="Helical" evidence="2">
    <location>
        <begin position="20"/>
        <end position="43"/>
    </location>
</feature>
<keyword evidence="2" id="KW-0812">Transmembrane</keyword>
<organism evidence="3 4">
    <name type="scientific">Chondrus crispus</name>
    <name type="common">Carrageen Irish moss</name>
    <name type="synonym">Polymorpha crispa</name>
    <dbReference type="NCBI Taxonomy" id="2769"/>
    <lineage>
        <taxon>Eukaryota</taxon>
        <taxon>Rhodophyta</taxon>
        <taxon>Florideophyceae</taxon>
        <taxon>Rhodymeniophycidae</taxon>
        <taxon>Gigartinales</taxon>
        <taxon>Gigartinaceae</taxon>
        <taxon>Chondrus</taxon>
    </lineage>
</organism>
<reference evidence="4" key="1">
    <citation type="journal article" date="2013" name="Proc. Natl. Acad. Sci. U.S.A.">
        <title>Genome structure and metabolic features in the red seaweed Chondrus crispus shed light on evolution of the Archaeplastida.</title>
        <authorList>
            <person name="Collen J."/>
            <person name="Porcel B."/>
            <person name="Carre W."/>
            <person name="Ball S.G."/>
            <person name="Chaparro C."/>
            <person name="Tonon T."/>
            <person name="Barbeyron T."/>
            <person name="Michel G."/>
            <person name="Noel B."/>
            <person name="Valentin K."/>
            <person name="Elias M."/>
            <person name="Artiguenave F."/>
            <person name="Arun A."/>
            <person name="Aury J.M."/>
            <person name="Barbosa-Neto J.F."/>
            <person name="Bothwell J.H."/>
            <person name="Bouget F.Y."/>
            <person name="Brillet L."/>
            <person name="Cabello-Hurtado F."/>
            <person name="Capella-Gutierrez S."/>
            <person name="Charrier B."/>
            <person name="Cladiere L."/>
            <person name="Cock J.M."/>
            <person name="Coelho S.M."/>
            <person name="Colleoni C."/>
            <person name="Czjzek M."/>
            <person name="Da Silva C."/>
            <person name="Delage L."/>
            <person name="Denoeud F."/>
            <person name="Deschamps P."/>
            <person name="Dittami S.M."/>
            <person name="Gabaldon T."/>
            <person name="Gachon C.M."/>
            <person name="Groisillier A."/>
            <person name="Herve C."/>
            <person name="Jabbari K."/>
            <person name="Katinka M."/>
            <person name="Kloareg B."/>
            <person name="Kowalczyk N."/>
            <person name="Labadie K."/>
            <person name="Leblanc C."/>
            <person name="Lopez P.J."/>
            <person name="McLachlan D.H."/>
            <person name="Meslet-Cladiere L."/>
            <person name="Moustafa A."/>
            <person name="Nehr Z."/>
            <person name="Nyvall Collen P."/>
            <person name="Panaud O."/>
            <person name="Partensky F."/>
            <person name="Poulain J."/>
            <person name="Rensing S.A."/>
            <person name="Rousvoal S."/>
            <person name="Samson G."/>
            <person name="Symeonidi A."/>
            <person name="Weissenbach J."/>
            <person name="Zambounis A."/>
            <person name="Wincker P."/>
            <person name="Boyen C."/>
        </authorList>
    </citation>
    <scope>NUCLEOTIDE SEQUENCE [LARGE SCALE GENOMIC DNA]</scope>
    <source>
        <strain evidence="4">cv. Stackhouse</strain>
    </source>
</reference>
<accession>R7QA98</accession>